<name>A0A7I8KMF8_SPIIN</name>
<keyword evidence="10" id="KW-0833">Ubl conjugation pathway</keyword>
<dbReference type="Pfam" id="PF00097">
    <property type="entry name" value="zf-C3HC4"/>
    <property type="match status" value="1"/>
</dbReference>
<evidence type="ECO:0000256" key="5">
    <source>
        <dbReference type="ARBA" id="ARBA00012251"/>
    </source>
</evidence>
<sequence length="298" mass="34228">MLQKLETHKTFLLPRCNIQFVFRLARDAIDAHLAMSTKPTVNDTQKENCAICLEDTDPSHIFQVEGCRHRFCFSCMRQHVQVKLLHGALPGCPSDGCKTMLTADSSRSFLTQKLAETMAQRIAEASIPPTEKIYCPYPRCSALMTRNEAARPDRCSSSNGSRAADKPGLRKCLSCGGLFCMVPWHFGISCGEYKWRHRHPRPEDEKLQYLARRSMWRRCIKCSHMIELASGCFHVACRCGYEFCYKCGGAEWKNKKATCSCPLWMVRNIVQDDQDDDESDDDRLPRIYNPRNRNLRIF</sequence>
<evidence type="ECO:0000256" key="8">
    <source>
        <dbReference type="ARBA" id="ARBA00022737"/>
    </source>
</evidence>
<dbReference type="InterPro" id="IPR044066">
    <property type="entry name" value="TRIAD_supradom"/>
</dbReference>
<keyword evidence="16" id="KW-1185">Reference proteome</keyword>
<evidence type="ECO:0000256" key="11">
    <source>
        <dbReference type="ARBA" id="ARBA00022833"/>
    </source>
</evidence>
<evidence type="ECO:0000256" key="10">
    <source>
        <dbReference type="ARBA" id="ARBA00022786"/>
    </source>
</evidence>
<dbReference type="InterPro" id="IPR018957">
    <property type="entry name" value="Znf_C3HC4_RING-type"/>
</dbReference>
<dbReference type="PROSITE" id="PS51873">
    <property type="entry name" value="TRIAD"/>
    <property type="match status" value="1"/>
</dbReference>
<dbReference type="PANTHER" id="PTHR11685">
    <property type="entry name" value="RBR FAMILY RING FINGER AND IBR DOMAIN-CONTAINING"/>
    <property type="match status" value="1"/>
</dbReference>
<keyword evidence="9 12" id="KW-0863">Zinc-finger</keyword>
<organism evidence="15 16">
    <name type="scientific">Spirodela intermedia</name>
    <name type="common">Intermediate duckweed</name>
    <dbReference type="NCBI Taxonomy" id="51605"/>
    <lineage>
        <taxon>Eukaryota</taxon>
        <taxon>Viridiplantae</taxon>
        <taxon>Streptophyta</taxon>
        <taxon>Embryophyta</taxon>
        <taxon>Tracheophyta</taxon>
        <taxon>Spermatophyta</taxon>
        <taxon>Magnoliopsida</taxon>
        <taxon>Liliopsida</taxon>
        <taxon>Araceae</taxon>
        <taxon>Lemnoideae</taxon>
        <taxon>Spirodela</taxon>
    </lineage>
</organism>
<dbReference type="Proteomes" id="UP000663760">
    <property type="component" value="Chromosome 6"/>
</dbReference>
<evidence type="ECO:0000256" key="9">
    <source>
        <dbReference type="ARBA" id="ARBA00022771"/>
    </source>
</evidence>
<evidence type="ECO:0000256" key="4">
    <source>
        <dbReference type="ARBA" id="ARBA00005884"/>
    </source>
</evidence>
<comment type="similarity">
    <text evidence="4">Belongs to the RBR family. Ariadne subfamily.</text>
</comment>
<dbReference type="SMART" id="SM00184">
    <property type="entry name" value="RING"/>
    <property type="match status" value="1"/>
</dbReference>
<evidence type="ECO:0000256" key="7">
    <source>
        <dbReference type="ARBA" id="ARBA00022723"/>
    </source>
</evidence>
<evidence type="ECO:0000256" key="1">
    <source>
        <dbReference type="ARBA" id="ARBA00001798"/>
    </source>
</evidence>
<evidence type="ECO:0000256" key="2">
    <source>
        <dbReference type="ARBA" id="ARBA00001947"/>
    </source>
</evidence>
<dbReference type="FunFam" id="3.30.40.10:FF:000230">
    <property type="entry name" value="RBR-type E3 ubiquitin transferase"/>
    <property type="match status" value="1"/>
</dbReference>
<dbReference type="SMART" id="SM00647">
    <property type="entry name" value="IBR"/>
    <property type="match status" value="2"/>
</dbReference>
<evidence type="ECO:0000256" key="12">
    <source>
        <dbReference type="PROSITE-ProRule" id="PRU00175"/>
    </source>
</evidence>
<dbReference type="OrthoDB" id="9977870at2759"/>
<dbReference type="Pfam" id="PF01485">
    <property type="entry name" value="IBR"/>
    <property type="match status" value="1"/>
</dbReference>
<evidence type="ECO:0000313" key="15">
    <source>
        <dbReference type="EMBL" id="CAA7398175.1"/>
    </source>
</evidence>
<keyword evidence="11" id="KW-0862">Zinc</keyword>
<evidence type="ECO:0000256" key="6">
    <source>
        <dbReference type="ARBA" id="ARBA00022679"/>
    </source>
</evidence>
<evidence type="ECO:0000256" key="3">
    <source>
        <dbReference type="ARBA" id="ARBA00003976"/>
    </source>
</evidence>
<keyword evidence="7" id="KW-0479">Metal-binding</keyword>
<dbReference type="InterPro" id="IPR002867">
    <property type="entry name" value="IBR_dom"/>
</dbReference>
<keyword evidence="6" id="KW-0808">Transferase</keyword>
<evidence type="ECO:0000313" key="16">
    <source>
        <dbReference type="Proteomes" id="UP000663760"/>
    </source>
</evidence>
<proteinExistence type="inferred from homology"/>
<accession>A0A7I8KMF8</accession>
<evidence type="ECO:0000259" key="13">
    <source>
        <dbReference type="PROSITE" id="PS50089"/>
    </source>
</evidence>
<dbReference type="InterPro" id="IPR001841">
    <property type="entry name" value="Znf_RING"/>
</dbReference>
<comment type="catalytic activity">
    <reaction evidence="1">
        <text>[E2 ubiquitin-conjugating enzyme]-S-ubiquitinyl-L-cysteine + [acceptor protein]-L-lysine = [E2 ubiquitin-conjugating enzyme]-L-cysteine + [acceptor protein]-N(6)-ubiquitinyl-L-lysine.</text>
        <dbReference type="EC" id="2.3.2.31"/>
    </reaction>
</comment>
<keyword evidence="8" id="KW-0677">Repeat</keyword>
<dbReference type="SUPFAM" id="SSF57850">
    <property type="entry name" value="RING/U-box"/>
    <property type="match status" value="2"/>
</dbReference>
<feature type="domain" description="RING-type" evidence="13">
    <location>
        <begin position="49"/>
        <end position="95"/>
    </location>
</feature>
<comment type="cofactor">
    <cofactor evidence="2">
        <name>Zn(2+)</name>
        <dbReference type="ChEBI" id="CHEBI:29105"/>
    </cofactor>
</comment>
<dbReference type="InterPro" id="IPR013083">
    <property type="entry name" value="Znf_RING/FYVE/PHD"/>
</dbReference>
<dbReference type="EC" id="2.3.2.31" evidence="5"/>
<dbReference type="GO" id="GO:0016567">
    <property type="term" value="P:protein ubiquitination"/>
    <property type="evidence" value="ECO:0007669"/>
    <property type="project" value="InterPro"/>
</dbReference>
<dbReference type="FunFam" id="1.20.120.1750:FF:000019">
    <property type="entry name" value="RBR-type E3 ubiquitin transferase"/>
    <property type="match status" value="1"/>
</dbReference>
<gene>
    <name evidence="15" type="ORF">SI8410_06008840</name>
</gene>
<dbReference type="Gene3D" id="3.30.40.10">
    <property type="entry name" value="Zinc/RING finger domain, C3HC4 (zinc finger)"/>
    <property type="match status" value="1"/>
</dbReference>
<feature type="domain" description="RING-type" evidence="14">
    <location>
        <begin position="45"/>
        <end position="265"/>
    </location>
</feature>
<reference evidence="15" key="1">
    <citation type="submission" date="2020-02" db="EMBL/GenBank/DDBJ databases">
        <authorList>
            <person name="Scholz U."/>
            <person name="Mascher M."/>
            <person name="Fiebig A."/>
        </authorList>
    </citation>
    <scope>NUCLEOTIDE SEQUENCE</scope>
</reference>
<evidence type="ECO:0000259" key="14">
    <source>
        <dbReference type="PROSITE" id="PS51873"/>
    </source>
</evidence>
<dbReference type="Gene3D" id="1.20.120.1750">
    <property type="match status" value="1"/>
</dbReference>
<dbReference type="EMBL" id="LR746269">
    <property type="protein sequence ID" value="CAA7398175.1"/>
    <property type="molecule type" value="Genomic_DNA"/>
</dbReference>
<dbReference type="InterPro" id="IPR017907">
    <property type="entry name" value="Znf_RING_CS"/>
</dbReference>
<dbReference type="CDD" id="cd22584">
    <property type="entry name" value="Rcat_RBR_unk"/>
    <property type="match status" value="1"/>
</dbReference>
<dbReference type="GO" id="GO:0061630">
    <property type="term" value="F:ubiquitin protein ligase activity"/>
    <property type="evidence" value="ECO:0007669"/>
    <property type="project" value="UniProtKB-EC"/>
</dbReference>
<dbReference type="GO" id="GO:0008270">
    <property type="term" value="F:zinc ion binding"/>
    <property type="evidence" value="ECO:0007669"/>
    <property type="project" value="UniProtKB-KW"/>
</dbReference>
<dbReference type="InterPro" id="IPR031127">
    <property type="entry name" value="E3_UB_ligase_RBR"/>
</dbReference>
<comment type="function">
    <text evidence="3">Might act as an E3 ubiquitin-protein ligase, or as part of E3 complex, which accepts ubiquitin from specific E2 ubiquitin-conjugating enzymes and then transfers it to substrates.</text>
</comment>
<protein>
    <recommendedName>
        <fullName evidence="5">RBR-type E3 ubiquitin transferase</fullName>
        <ecNumber evidence="5">2.3.2.31</ecNumber>
    </recommendedName>
</protein>
<dbReference type="PROSITE" id="PS00518">
    <property type="entry name" value="ZF_RING_1"/>
    <property type="match status" value="1"/>
</dbReference>
<dbReference type="AlphaFoldDB" id="A0A7I8KMF8"/>
<dbReference type="PROSITE" id="PS50089">
    <property type="entry name" value="ZF_RING_2"/>
    <property type="match status" value="1"/>
</dbReference>